<dbReference type="Pfam" id="PF13223">
    <property type="entry name" value="DUF4031"/>
    <property type="match status" value="1"/>
</dbReference>
<name>A0A5N8XUG5_9ACTN</name>
<sequence length="96" mass="10597">MTLYIDPPTWPGHGRMWSHLVSDASYDELHAFARKLGIPERAFERDHYDVPSHVYADAVRAGAVEVGSKELVRRLTAAGLRRPKGRGNGNGNVNGT</sequence>
<feature type="domain" description="DUF4031" evidence="1">
    <location>
        <begin position="4"/>
        <end position="77"/>
    </location>
</feature>
<dbReference type="RefSeq" id="WP_322726212.1">
    <property type="nucleotide sequence ID" value="NZ_VJZC01000498.1"/>
</dbReference>
<keyword evidence="3" id="KW-1185">Reference proteome</keyword>
<dbReference type="Proteomes" id="UP000400924">
    <property type="component" value="Unassembled WGS sequence"/>
</dbReference>
<dbReference type="InterPro" id="IPR025109">
    <property type="entry name" value="DUF4031"/>
</dbReference>
<organism evidence="2 3">
    <name type="scientific">Streptomyces spongiae</name>
    <dbReference type="NCBI Taxonomy" id="565072"/>
    <lineage>
        <taxon>Bacteria</taxon>
        <taxon>Bacillati</taxon>
        <taxon>Actinomycetota</taxon>
        <taxon>Actinomycetes</taxon>
        <taxon>Kitasatosporales</taxon>
        <taxon>Streptomycetaceae</taxon>
        <taxon>Streptomyces</taxon>
    </lineage>
</organism>
<comment type="caution">
    <text evidence="2">The sequence shown here is derived from an EMBL/GenBank/DDBJ whole genome shotgun (WGS) entry which is preliminary data.</text>
</comment>
<dbReference type="AlphaFoldDB" id="A0A5N8XUG5"/>
<evidence type="ECO:0000313" key="2">
    <source>
        <dbReference type="EMBL" id="MPY63030.1"/>
    </source>
</evidence>
<gene>
    <name evidence="2" type="ORF">FNH08_39520</name>
</gene>
<evidence type="ECO:0000313" key="3">
    <source>
        <dbReference type="Proteomes" id="UP000400924"/>
    </source>
</evidence>
<reference evidence="2 3" key="1">
    <citation type="submission" date="2019-07" db="EMBL/GenBank/DDBJ databases">
        <title>New species of Amycolatopsis and Streptomyces.</title>
        <authorList>
            <person name="Duangmal K."/>
            <person name="Teo W.F.A."/>
            <person name="Lipun K."/>
        </authorList>
    </citation>
    <scope>NUCLEOTIDE SEQUENCE [LARGE SCALE GENOMIC DNA]</scope>
    <source>
        <strain evidence="2 3">NBRC 106415</strain>
    </source>
</reference>
<accession>A0A5N8XUG5</accession>
<evidence type="ECO:0000259" key="1">
    <source>
        <dbReference type="Pfam" id="PF13223"/>
    </source>
</evidence>
<proteinExistence type="predicted"/>
<protein>
    <submittedName>
        <fullName evidence="2">DUF4031 domain-containing protein</fullName>
    </submittedName>
</protein>
<dbReference type="EMBL" id="VJZC01000498">
    <property type="protein sequence ID" value="MPY63030.1"/>
    <property type="molecule type" value="Genomic_DNA"/>
</dbReference>